<dbReference type="Pfam" id="PF00881">
    <property type="entry name" value="Nitroreductase"/>
    <property type="match status" value="1"/>
</dbReference>
<dbReference type="CDD" id="cd02137">
    <property type="entry name" value="MhqN-like"/>
    <property type="match status" value="1"/>
</dbReference>
<evidence type="ECO:0000259" key="3">
    <source>
        <dbReference type="Pfam" id="PF00881"/>
    </source>
</evidence>
<dbReference type="OMA" id="VNAQPWR"/>
<dbReference type="Proteomes" id="UP000254191">
    <property type="component" value="Unassembled WGS sequence"/>
</dbReference>
<dbReference type="SUPFAM" id="SSF55469">
    <property type="entry name" value="FMN-dependent nitroreductase-like"/>
    <property type="match status" value="1"/>
</dbReference>
<comment type="similarity">
    <text evidence="1">Belongs to the nitroreductase family.</text>
</comment>
<feature type="domain" description="Nitroreductase" evidence="3">
    <location>
        <begin position="7"/>
        <end position="178"/>
    </location>
</feature>
<dbReference type="Gene3D" id="3.40.109.10">
    <property type="entry name" value="NADH Oxidase"/>
    <property type="match status" value="1"/>
</dbReference>
<dbReference type="KEGG" id="pvl:AOB99_09565"/>
<protein>
    <submittedName>
        <fullName evidence="4">Nitroreductase</fullName>
    </submittedName>
</protein>
<dbReference type="InterPro" id="IPR029479">
    <property type="entry name" value="Nitroreductase"/>
</dbReference>
<evidence type="ECO:0000313" key="4">
    <source>
        <dbReference type="EMBL" id="SUC40314.1"/>
    </source>
</evidence>
<keyword evidence="2" id="KW-0560">Oxidoreductase</keyword>
<dbReference type="PANTHER" id="PTHR43673:SF12">
    <property type="entry name" value="PROTEIN DRGA"/>
    <property type="match status" value="1"/>
</dbReference>
<dbReference type="AlphaFoldDB" id="A0A379GH17"/>
<reference evidence="4 5" key="1">
    <citation type="submission" date="2018-06" db="EMBL/GenBank/DDBJ databases">
        <authorList>
            <consortium name="Pathogen Informatics"/>
            <person name="Doyle S."/>
        </authorList>
    </citation>
    <scope>NUCLEOTIDE SEQUENCE [LARGE SCALE GENOMIC DNA]</scope>
    <source>
        <strain evidence="4 5">NCTC11938</strain>
    </source>
</reference>
<evidence type="ECO:0000256" key="1">
    <source>
        <dbReference type="ARBA" id="ARBA00007118"/>
    </source>
</evidence>
<accession>A0A379GH17</accession>
<dbReference type="EMBL" id="UGTS01000006">
    <property type="protein sequence ID" value="SUC40314.1"/>
    <property type="molecule type" value="Genomic_DNA"/>
</dbReference>
<dbReference type="GO" id="GO:0016491">
    <property type="term" value="F:oxidoreductase activity"/>
    <property type="evidence" value="ECO:0007669"/>
    <property type="project" value="UniProtKB-KW"/>
</dbReference>
<name>A0A379GH17_PROMI</name>
<organism evidence="4 5">
    <name type="scientific">Proteus mirabilis</name>
    <dbReference type="NCBI Taxonomy" id="584"/>
    <lineage>
        <taxon>Bacteria</taxon>
        <taxon>Pseudomonadati</taxon>
        <taxon>Pseudomonadota</taxon>
        <taxon>Gammaproteobacteria</taxon>
        <taxon>Enterobacterales</taxon>
        <taxon>Morganellaceae</taxon>
        <taxon>Proteus</taxon>
    </lineage>
</organism>
<dbReference type="RefSeq" id="WP_004243288.1">
    <property type="nucleotide sequence ID" value="NZ_ABFDCH020000054.1"/>
</dbReference>
<sequence>MNVIDAVKNRRATKQFDADFKIPQEEKKALLEDALQYTPSAFNLQHWRLLVVDDVKQRQALRKVGWDQPQITDSAMLIVLCADLNVWESEVKTIWQDANPEVRDIMCSAVDSYYRNKPQVQRDEIMRSAGLFAQTLMLLAQERGFDSCPMDGFDFAEVAKTINLPDHYAICLMIAIGKGKGKPFPRLGKLSFDKAVTFDHF</sequence>
<dbReference type="PANTHER" id="PTHR43673">
    <property type="entry name" value="NAD(P)H NITROREDUCTASE YDGI-RELATED"/>
    <property type="match status" value="1"/>
</dbReference>
<proteinExistence type="inferred from homology"/>
<evidence type="ECO:0000313" key="5">
    <source>
        <dbReference type="Proteomes" id="UP000254191"/>
    </source>
</evidence>
<gene>
    <name evidence="4" type="primary">drgA</name>
    <name evidence="4" type="ORF">NCTC11938_04604</name>
</gene>
<dbReference type="GeneID" id="6801230"/>
<dbReference type="InterPro" id="IPR000415">
    <property type="entry name" value="Nitroreductase-like"/>
</dbReference>
<evidence type="ECO:0000256" key="2">
    <source>
        <dbReference type="ARBA" id="ARBA00023002"/>
    </source>
</evidence>